<evidence type="ECO:0000256" key="2">
    <source>
        <dbReference type="SAM" id="SignalP"/>
    </source>
</evidence>
<feature type="compositionally biased region" description="Basic and acidic residues" evidence="1">
    <location>
        <begin position="37"/>
        <end position="54"/>
    </location>
</feature>
<evidence type="ECO:0000313" key="3">
    <source>
        <dbReference type="EMBL" id="MBY3065491.1"/>
    </source>
</evidence>
<evidence type="ECO:0000256" key="1">
    <source>
        <dbReference type="SAM" id="MobiDB-lite"/>
    </source>
</evidence>
<protein>
    <recommendedName>
        <fullName evidence="5">Secreted protein</fullName>
    </recommendedName>
</protein>
<feature type="signal peptide" evidence="2">
    <location>
        <begin position="1"/>
        <end position="17"/>
    </location>
</feature>
<evidence type="ECO:0008006" key="5">
    <source>
        <dbReference type="Google" id="ProtNLM"/>
    </source>
</evidence>
<feature type="region of interest" description="Disordered" evidence="1">
    <location>
        <begin position="37"/>
        <end position="78"/>
    </location>
</feature>
<dbReference type="Proteomes" id="UP000758022">
    <property type="component" value="Unassembled WGS sequence"/>
</dbReference>
<reference evidence="3" key="1">
    <citation type="submission" date="2020-04" db="EMBL/GenBank/DDBJ databases">
        <title>Global-level population genomics supports evidence of horizontal gene transfer on evolution of Rhizobia in Lentils.</title>
        <authorList>
            <person name="Gai Y."/>
            <person name="Cook D."/>
            <person name="Riely B."/>
        </authorList>
    </citation>
    <scope>NUCLEOTIDE SEQUENCE</scope>
    <source>
        <strain evidence="3">TLR9</strain>
    </source>
</reference>
<name>A0AB35FFG9_9HYPH</name>
<sequence length="94" mass="10174">MTSAAVSAAVATTTATATVATTIATTVAAFRESRREIGEGDVERCNREARRETENTENSGEPHANPSDMHRSAVTSRSLMRPIHKDLIDYLLSI</sequence>
<organism evidence="3 4">
    <name type="scientific">Rhizobium laguerreae</name>
    <dbReference type="NCBI Taxonomy" id="1076926"/>
    <lineage>
        <taxon>Bacteria</taxon>
        <taxon>Pseudomonadati</taxon>
        <taxon>Pseudomonadota</taxon>
        <taxon>Alphaproteobacteria</taxon>
        <taxon>Hyphomicrobiales</taxon>
        <taxon>Rhizobiaceae</taxon>
        <taxon>Rhizobium/Agrobacterium group</taxon>
        <taxon>Rhizobium</taxon>
    </lineage>
</organism>
<accession>A0AB35FFG9</accession>
<dbReference type="EMBL" id="JAAXQQ010000006">
    <property type="protein sequence ID" value="MBY3065491.1"/>
    <property type="molecule type" value="Genomic_DNA"/>
</dbReference>
<feature type="chain" id="PRO_5044199563" description="Secreted protein" evidence="2">
    <location>
        <begin position="18"/>
        <end position="94"/>
    </location>
</feature>
<comment type="caution">
    <text evidence="3">The sequence shown here is derived from an EMBL/GenBank/DDBJ whole genome shotgun (WGS) entry which is preliminary data.</text>
</comment>
<dbReference type="AlphaFoldDB" id="A0AB35FFG9"/>
<evidence type="ECO:0000313" key="4">
    <source>
        <dbReference type="Proteomes" id="UP000758022"/>
    </source>
</evidence>
<dbReference type="RefSeq" id="WP_376775729.1">
    <property type="nucleotide sequence ID" value="NZ_JAAXQQ010000006.1"/>
</dbReference>
<keyword evidence="2" id="KW-0732">Signal</keyword>
<gene>
    <name evidence="3" type="ORF">HFO74_19030</name>
</gene>
<proteinExistence type="predicted"/>